<keyword evidence="4" id="KW-1185">Reference proteome</keyword>
<dbReference type="GO" id="GO:0003729">
    <property type="term" value="F:mRNA binding"/>
    <property type="evidence" value="ECO:0007669"/>
    <property type="project" value="TreeGrafter"/>
</dbReference>
<evidence type="ECO:0000256" key="1">
    <source>
        <dbReference type="SAM" id="MobiDB-lite"/>
    </source>
</evidence>
<dbReference type="SUPFAM" id="SSF54928">
    <property type="entry name" value="RNA-binding domain, RBD"/>
    <property type="match status" value="1"/>
</dbReference>
<dbReference type="Gene3D" id="3.30.70.330">
    <property type="match status" value="1"/>
</dbReference>
<proteinExistence type="predicted"/>
<dbReference type="Gene3D" id="3.10.590.10">
    <property type="entry name" value="ph1033 like domains"/>
    <property type="match status" value="1"/>
</dbReference>
<feature type="domain" description="YTH" evidence="2">
    <location>
        <begin position="555"/>
        <end position="704"/>
    </location>
</feature>
<reference evidence="3 4" key="1">
    <citation type="submission" date="2016-07" db="EMBL/GenBank/DDBJ databases">
        <title>Pervasive Adenine N6-methylation of Active Genes in Fungi.</title>
        <authorList>
            <consortium name="DOE Joint Genome Institute"/>
            <person name="Mondo S.J."/>
            <person name="Dannebaum R.O."/>
            <person name="Kuo R.C."/>
            <person name="Labutti K."/>
            <person name="Haridas S."/>
            <person name="Kuo A."/>
            <person name="Salamov A."/>
            <person name="Ahrendt S.R."/>
            <person name="Lipzen A."/>
            <person name="Sullivan W."/>
            <person name="Andreopoulos W.B."/>
            <person name="Clum A."/>
            <person name="Lindquist E."/>
            <person name="Daum C."/>
            <person name="Ramamoorthy G.K."/>
            <person name="Gryganskyi A."/>
            <person name="Culley D."/>
            <person name="Magnuson J.K."/>
            <person name="James T.Y."/>
            <person name="O'Malley M.A."/>
            <person name="Stajich J.E."/>
            <person name="Spatafora J.W."/>
            <person name="Visel A."/>
            <person name="Grigoriev I.V."/>
        </authorList>
    </citation>
    <scope>NUCLEOTIDE SEQUENCE [LARGE SCALE GENOMIC DNA]</scope>
    <source>
        <strain evidence="3 4">62-1032</strain>
    </source>
</reference>
<name>A0A1Y2FBD3_9BASI</name>
<feature type="compositionally biased region" description="Low complexity" evidence="1">
    <location>
        <begin position="303"/>
        <end position="313"/>
    </location>
</feature>
<protein>
    <submittedName>
        <fullName evidence="3">YT521-B-like domain-domain-containing protein</fullName>
    </submittedName>
</protein>
<dbReference type="GO" id="GO:0005654">
    <property type="term" value="C:nucleoplasm"/>
    <property type="evidence" value="ECO:0007669"/>
    <property type="project" value="TreeGrafter"/>
</dbReference>
<accession>A0A1Y2FBD3</accession>
<feature type="compositionally biased region" description="Pro residues" evidence="1">
    <location>
        <begin position="205"/>
        <end position="218"/>
    </location>
</feature>
<feature type="compositionally biased region" description="Polar residues" evidence="1">
    <location>
        <begin position="195"/>
        <end position="204"/>
    </location>
</feature>
<evidence type="ECO:0000259" key="2">
    <source>
        <dbReference type="PROSITE" id="PS50882"/>
    </source>
</evidence>
<dbReference type="InterPro" id="IPR035979">
    <property type="entry name" value="RBD_domain_sf"/>
</dbReference>
<dbReference type="InParanoid" id="A0A1Y2FBD3"/>
<dbReference type="CDD" id="cd21134">
    <property type="entry name" value="YTH"/>
    <property type="match status" value="1"/>
</dbReference>
<feature type="compositionally biased region" description="Basic and acidic residues" evidence="1">
    <location>
        <begin position="74"/>
        <end position="94"/>
    </location>
</feature>
<dbReference type="GO" id="GO:0000381">
    <property type="term" value="P:regulation of alternative mRNA splicing, via spliceosome"/>
    <property type="evidence" value="ECO:0007669"/>
    <property type="project" value="TreeGrafter"/>
</dbReference>
<dbReference type="PANTHER" id="PTHR12357:SF3">
    <property type="entry name" value="YTH DOMAIN-CONTAINING PROTEIN 1"/>
    <property type="match status" value="1"/>
</dbReference>
<feature type="compositionally biased region" description="Polar residues" evidence="1">
    <location>
        <begin position="384"/>
        <end position="398"/>
    </location>
</feature>
<dbReference type="GO" id="GO:0000398">
    <property type="term" value="P:mRNA splicing, via spliceosome"/>
    <property type="evidence" value="ECO:0007669"/>
    <property type="project" value="TreeGrafter"/>
</dbReference>
<feature type="compositionally biased region" description="Gly residues" evidence="1">
    <location>
        <begin position="322"/>
        <end position="333"/>
    </location>
</feature>
<dbReference type="Pfam" id="PF04146">
    <property type="entry name" value="YTH"/>
    <property type="match status" value="1"/>
</dbReference>
<dbReference type="PANTHER" id="PTHR12357">
    <property type="entry name" value="YTH YT521-B HOMOLOGY DOMAIN-CONTAINING"/>
    <property type="match status" value="1"/>
</dbReference>
<evidence type="ECO:0000313" key="3">
    <source>
        <dbReference type="EMBL" id="ORY81242.1"/>
    </source>
</evidence>
<dbReference type="AlphaFoldDB" id="A0A1Y2FBD3"/>
<sequence>MQRSGESSSSEWAPPPRVESLAPTLTPELVLSPPAFTPAIDSSTASRLPPPVVASAEPSNWPAGSSAFVPVSDGELRDEGGWDEVREALQDAERSGGGGGAGLQLPPPPSSRFGAQLDEAQNSRLGRSISLKTPSSSQLDIPDTTPRRLSNPLPSAAALPFDPWAPTARPNQPLRTSSLTTLAAPFTPAPPTSSRQLPSTFQSSHPPPPIYTPHPPFDPHGAGFTPPRHAHLSAPSSPLFPDRQTFAPAYYDTQNDGTANQHHAQGMALSRGEYLGGESSVQQARWGAGSGGGGSGSSGVAGGLSRSSSGRGPTRTRRRSEGAGGMPRFGANGGASQPPLSFAASRGPLQRNPPPPLYHFPPDHHRTLPPRLANPPYTPPATGSAKSFSLSPQHSAPQLRSTLPERTNHAMWMGNVPPDATEAELWAFFLSRSRLPNSDGSPGVQSVHLIARSQCAFVNLSTEDHLHHIISQSHGVLLRPNDPKCKPLVCRVRRVEDDKKSGVGAQRGGGLHKAWVEERREIGEELEEVRKEGGGAESTETSSTDSEFLSEHFSKRFFILKSHNQFDLEQSAKTGWWATQPHNEAVLDQAYRTASEGVFLIFSANKSGSWAGFARMMSPIFPEHDHPPKGATTSPPKPPLIGFPAETSPAPRRPFQVQWLSTAGVSFSRTRHITNSFNAKREVKICRDGTEVEPFAGEMLLEELARAIQPPPARRPPSPIGMGFFVQPQPLPVYPPPGF</sequence>
<dbReference type="InterPro" id="IPR012677">
    <property type="entry name" value="Nucleotide-bd_a/b_plait_sf"/>
</dbReference>
<feature type="compositionally biased region" description="Polar residues" evidence="1">
    <location>
        <begin position="1"/>
        <end position="11"/>
    </location>
</feature>
<gene>
    <name evidence="3" type="ORF">BCR35DRAFT_304096</name>
</gene>
<evidence type="ECO:0000313" key="4">
    <source>
        <dbReference type="Proteomes" id="UP000193467"/>
    </source>
</evidence>
<feature type="region of interest" description="Disordered" evidence="1">
    <location>
        <begin position="278"/>
        <end position="398"/>
    </location>
</feature>
<feature type="compositionally biased region" description="Polar residues" evidence="1">
    <location>
        <begin position="119"/>
        <end position="139"/>
    </location>
</feature>
<feature type="compositionally biased region" description="Gly residues" evidence="1">
    <location>
        <begin position="288"/>
        <end position="302"/>
    </location>
</feature>
<dbReference type="STRING" id="106004.A0A1Y2FBD3"/>
<dbReference type="OrthoDB" id="6103986at2759"/>
<dbReference type="Proteomes" id="UP000193467">
    <property type="component" value="Unassembled WGS sequence"/>
</dbReference>
<feature type="region of interest" description="Disordered" evidence="1">
    <location>
        <begin position="1"/>
        <end position="164"/>
    </location>
</feature>
<dbReference type="InterPro" id="IPR007275">
    <property type="entry name" value="YTH_domain"/>
</dbReference>
<dbReference type="EMBL" id="MCGR01000023">
    <property type="protein sequence ID" value="ORY81242.1"/>
    <property type="molecule type" value="Genomic_DNA"/>
</dbReference>
<dbReference type="GO" id="GO:1990247">
    <property type="term" value="F:N6-methyladenosine-containing RNA reader activity"/>
    <property type="evidence" value="ECO:0007669"/>
    <property type="project" value="TreeGrafter"/>
</dbReference>
<feature type="region of interest" description="Disordered" evidence="1">
    <location>
        <begin position="186"/>
        <end position="244"/>
    </location>
</feature>
<dbReference type="PROSITE" id="PS50882">
    <property type="entry name" value="YTH"/>
    <property type="match status" value="1"/>
</dbReference>
<organism evidence="3 4">
    <name type="scientific">Leucosporidium creatinivorum</name>
    <dbReference type="NCBI Taxonomy" id="106004"/>
    <lineage>
        <taxon>Eukaryota</taxon>
        <taxon>Fungi</taxon>
        <taxon>Dikarya</taxon>
        <taxon>Basidiomycota</taxon>
        <taxon>Pucciniomycotina</taxon>
        <taxon>Microbotryomycetes</taxon>
        <taxon>Leucosporidiales</taxon>
        <taxon>Leucosporidium</taxon>
    </lineage>
</organism>
<dbReference type="InterPro" id="IPR045168">
    <property type="entry name" value="YTH_prot"/>
</dbReference>
<comment type="caution">
    <text evidence="3">The sequence shown here is derived from an EMBL/GenBank/DDBJ whole genome shotgun (WGS) entry which is preliminary data.</text>
</comment>